<dbReference type="SUPFAM" id="SSF52768">
    <property type="entry name" value="Arginase/deacetylase"/>
    <property type="match status" value="2"/>
</dbReference>
<evidence type="ECO:0000256" key="14">
    <source>
        <dbReference type="ARBA" id="ARBA00022679"/>
    </source>
</evidence>
<keyword evidence="15" id="KW-0479">Metal-binding</keyword>
<comment type="catalytic activity">
    <reaction evidence="31">
        <text>N(6)-acetyl-L-lysyl-[alpha-tubulin] + H2O = L-lysyl-[alpha-tubulin] + acetate</text>
        <dbReference type="Rhea" id="RHEA:21548"/>
        <dbReference type="Rhea" id="RHEA-COMP:11278"/>
        <dbReference type="Rhea" id="RHEA-COMP:11279"/>
        <dbReference type="ChEBI" id="CHEBI:15377"/>
        <dbReference type="ChEBI" id="CHEBI:29969"/>
        <dbReference type="ChEBI" id="CHEBI:30089"/>
        <dbReference type="ChEBI" id="CHEBI:61930"/>
    </reaction>
    <physiologicalReaction direction="left-to-right" evidence="31">
        <dbReference type="Rhea" id="RHEA:21549"/>
    </physiologicalReaction>
</comment>
<dbReference type="InterPro" id="IPR023801">
    <property type="entry name" value="His_deacetylse_dom"/>
</dbReference>
<keyword evidence="12" id="KW-0678">Repressor</keyword>
<dbReference type="PROSITE" id="PS50271">
    <property type="entry name" value="ZF_UBP"/>
    <property type="match status" value="1"/>
</dbReference>
<evidence type="ECO:0000256" key="12">
    <source>
        <dbReference type="ARBA" id="ARBA00022491"/>
    </source>
</evidence>
<dbReference type="Pfam" id="PF00850">
    <property type="entry name" value="Hist_deacetyl"/>
    <property type="match status" value="2"/>
</dbReference>
<keyword evidence="22" id="KW-0156">Chromatin regulator</keyword>
<dbReference type="InterPro" id="IPR037138">
    <property type="entry name" value="His_deacetylse_dom_sf"/>
</dbReference>
<keyword evidence="16" id="KW-0677">Repeat</keyword>
<feature type="region of interest" description="Disordered" evidence="35">
    <location>
        <begin position="1059"/>
        <end position="1102"/>
    </location>
</feature>
<dbReference type="PROSITE" id="PS00028">
    <property type="entry name" value="ZINC_FINGER_C2H2_1"/>
    <property type="match status" value="1"/>
</dbReference>
<evidence type="ECO:0000256" key="35">
    <source>
        <dbReference type="SAM" id="MobiDB-lite"/>
    </source>
</evidence>
<evidence type="ECO:0000313" key="38">
    <source>
        <dbReference type="Proteomes" id="UP000235965"/>
    </source>
</evidence>
<comment type="catalytic activity">
    <reaction evidence="29">
        <text>N(6)-acetyl-L-lysyl-[histone] + H2O = L-lysyl-[histone] + acetate</text>
        <dbReference type="Rhea" id="RHEA:58196"/>
        <dbReference type="Rhea" id="RHEA-COMP:9845"/>
        <dbReference type="Rhea" id="RHEA-COMP:11338"/>
        <dbReference type="ChEBI" id="CHEBI:15377"/>
        <dbReference type="ChEBI" id="CHEBI:29969"/>
        <dbReference type="ChEBI" id="CHEBI:30089"/>
        <dbReference type="ChEBI" id="CHEBI:61930"/>
        <dbReference type="EC" id="3.5.1.98"/>
    </reaction>
</comment>
<comment type="caution">
    <text evidence="37">The sequence shown here is derived from an EMBL/GenBank/DDBJ whole genome shotgun (WGS) entry which is preliminary data.</text>
</comment>
<evidence type="ECO:0000256" key="21">
    <source>
        <dbReference type="ARBA" id="ARBA00022843"/>
    </source>
</evidence>
<evidence type="ECO:0000256" key="33">
    <source>
        <dbReference type="ARBA" id="ARBA00082852"/>
    </source>
</evidence>
<keyword evidence="17 34" id="KW-0863">Zinc-finger</keyword>
<keyword evidence="20" id="KW-0862">Zinc</keyword>
<feature type="compositionally biased region" description="Basic and acidic residues" evidence="35">
    <location>
        <begin position="1060"/>
        <end position="1080"/>
    </location>
</feature>
<dbReference type="PANTHER" id="PTHR10625:SF38">
    <property type="entry name" value="HISTONE DEACETYLASE 6, ISOFORM G"/>
    <property type="match status" value="1"/>
</dbReference>
<evidence type="ECO:0000256" key="28">
    <source>
        <dbReference type="ARBA" id="ARBA00023273"/>
    </source>
</evidence>
<name>A0A2J7QC37_9NEOP</name>
<dbReference type="STRING" id="105785.A0A2J7QC37"/>
<keyword evidence="11" id="KW-0963">Cytoplasm</keyword>
<evidence type="ECO:0000256" key="18">
    <source>
        <dbReference type="ARBA" id="ARBA00022786"/>
    </source>
</evidence>
<dbReference type="GO" id="GO:0040029">
    <property type="term" value="P:epigenetic regulation of gene expression"/>
    <property type="evidence" value="ECO:0007669"/>
    <property type="project" value="TreeGrafter"/>
</dbReference>
<dbReference type="InterPro" id="IPR013083">
    <property type="entry name" value="Znf_RING/FYVE/PHD"/>
</dbReference>
<keyword evidence="25" id="KW-0009">Actin-binding</keyword>
<dbReference type="EMBL" id="NEVH01016292">
    <property type="protein sequence ID" value="PNF26145.1"/>
    <property type="molecule type" value="Genomic_DNA"/>
</dbReference>
<dbReference type="GO" id="GO:0141221">
    <property type="term" value="F:histone deacetylase activity, hydrolytic mechanism"/>
    <property type="evidence" value="ECO:0007669"/>
    <property type="project" value="UniProtKB-EC"/>
</dbReference>
<evidence type="ECO:0000256" key="5">
    <source>
        <dbReference type="ARBA" id="ARBA00004300"/>
    </source>
</evidence>
<keyword evidence="38" id="KW-1185">Reference proteome</keyword>
<evidence type="ECO:0000256" key="11">
    <source>
        <dbReference type="ARBA" id="ARBA00022490"/>
    </source>
</evidence>
<dbReference type="InterPro" id="IPR000286">
    <property type="entry name" value="HDACs"/>
</dbReference>
<dbReference type="Proteomes" id="UP000235965">
    <property type="component" value="Unassembled WGS sequence"/>
</dbReference>
<evidence type="ECO:0000313" key="37">
    <source>
        <dbReference type="EMBL" id="PNF26145.1"/>
    </source>
</evidence>
<dbReference type="GO" id="GO:0016740">
    <property type="term" value="F:transferase activity"/>
    <property type="evidence" value="ECO:0007669"/>
    <property type="project" value="UniProtKB-KW"/>
</dbReference>
<dbReference type="InterPro" id="IPR013087">
    <property type="entry name" value="Znf_C2H2_type"/>
</dbReference>
<evidence type="ECO:0000256" key="27">
    <source>
        <dbReference type="ARBA" id="ARBA00023242"/>
    </source>
</evidence>
<keyword evidence="27" id="KW-0539">Nucleus</keyword>
<dbReference type="FunFam" id="3.40.800.20:FF:000005">
    <property type="entry name" value="histone deacetylase 6"/>
    <property type="match status" value="2"/>
</dbReference>
<evidence type="ECO:0000256" key="34">
    <source>
        <dbReference type="PROSITE-ProRule" id="PRU00502"/>
    </source>
</evidence>
<evidence type="ECO:0000256" key="20">
    <source>
        <dbReference type="ARBA" id="ARBA00022833"/>
    </source>
</evidence>
<evidence type="ECO:0000256" key="4">
    <source>
        <dbReference type="ARBA" id="ARBA00004279"/>
    </source>
</evidence>
<dbReference type="GO" id="GO:0003779">
    <property type="term" value="F:actin binding"/>
    <property type="evidence" value="ECO:0007669"/>
    <property type="project" value="UniProtKB-KW"/>
</dbReference>
<keyword evidence="26" id="KW-0206">Cytoskeleton</keyword>
<comment type="catalytic activity">
    <reaction evidence="30">
        <text>N(6)-acetyl-L-lysyl-[protein] + H2O = L-lysyl-[protein] + acetate</text>
        <dbReference type="Rhea" id="RHEA:58108"/>
        <dbReference type="Rhea" id="RHEA-COMP:9752"/>
        <dbReference type="Rhea" id="RHEA-COMP:10731"/>
        <dbReference type="ChEBI" id="CHEBI:15377"/>
        <dbReference type="ChEBI" id="CHEBI:29969"/>
        <dbReference type="ChEBI" id="CHEBI:30089"/>
        <dbReference type="ChEBI" id="CHEBI:61930"/>
    </reaction>
    <physiologicalReaction direction="left-to-right" evidence="30">
        <dbReference type="Rhea" id="RHEA:58109"/>
    </physiologicalReaction>
</comment>
<protein>
    <recommendedName>
        <fullName evidence="32">Protein deacetylase HDAC6</fullName>
    </recommendedName>
    <alternativeName>
        <fullName evidence="33">Tubulin-lysine deacetylase HDAC6</fullName>
    </alternativeName>
</protein>
<keyword evidence="23" id="KW-0805">Transcription regulation</keyword>
<evidence type="ECO:0000256" key="32">
    <source>
        <dbReference type="ARBA" id="ARBA00068733"/>
    </source>
</evidence>
<evidence type="ECO:0000259" key="36">
    <source>
        <dbReference type="PROSITE" id="PS50271"/>
    </source>
</evidence>
<comment type="similarity">
    <text evidence="9">Belongs to the histone deacetylase family. HD type 2 subfamily.</text>
</comment>
<dbReference type="GO" id="GO:0043204">
    <property type="term" value="C:perikaryon"/>
    <property type="evidence" value="ECO:0007669"/>
    <property type="project" value="UniProtKB-SubCell"/>
</dbReference>
<evidence type="ECO:0000256" key="16">
    <source>
        <dbReference type="ARBA" id="ARBA00022737"/>
    </source>
</evidence>
<dbReference type="AlphaFoldDB" id="A0A2J7QC37"/>
<dbReference type="GO" id="GO:0030425">
    <property type="term" value="C:dendrite"/>
    <property type="evidence" value="ECO:0007669"/>
    <property type="project" value="UniProtKB-SubCell"/>
</dbReference>
<organism evidence="37 38">
    <name type="scientific">Cryptotermes secundus</name>
    <dbReference type="NCBI Taxonomy" id="105785"/>
    <lineage>
        <taxon>Eukaryota</taxon>
        <taxon>Metazoa</taxon>
        <taxon>Ecdysozoa</taxon>
        <taxon>Arthropoda</taxon>
        <taxon>Hexapoda</taxon>
        <taxon>Insecta</taxon>
        <taxon>Pterygota</taxon>
        <taxon>Neoptera</taxon>
        <taxon>Polyneoptera</taxon>
        <taxon>Dictyoptera</taxon>
        <taxon>Blattodea</taxon>
        <taxon>Blattoidea</taxon>
        <taxon>Termitoidae</taxon>
        <taxon>Kalotermitidae</taxon>
        <taxon>Cryptotermitinae</taxon>
        <taxon>Cryptotermes</taxon>
    </lineage>
</organism>
<evidence type="ECO:0000256" key="13">
    <source>
        <dbReference type="ARBA" id="ARBA00022553"/>
    </source>
</evidence>
<evidence type="ECO:0000256" key="7">
    <source>
        <dbReference type="ARBA" id="ARBA00004489"/>
    </source>
</evidence>
<comment type="cofactor">
    <cofactor evidence="1">
        <name>Zn(2+)</name>
        <dbReference type="ChEBI" id="CHEBI:29105"/>
    </cofactor>
</comment>
<dbReference type="InterPro" id="IPR001607">
    <property type="entry name" value="Znf_UBP"/>
</dbReference>
<evidence type="ECO:0000256" key="22">
    <source>
        <dbReference type="ARBA" id="ARBA00022853"/>
    </source>
</evidence>
<keyword evidence="21" id="KW-0832">Ubl conjugation</keyword>
<dbReference type="Gene3D" id="3.30.40.10">
    <property type="entry name" value="Zinc/RING finger domain, C3HC4 (zinc finger)"/>
    <property type="match status" value="1"/>
</dbReference>
<evidence type="ECO:0000256" key="29">
    <source>
        <dbReference type="ARBA" id="ARBA00048287"/>
    </source>
</evidence>
<evidence type="ECO:0000256" key="31">
    <source>
        <dbReference type="ARBA" id="ARBA00050910"/>
    </source>
</evidence>
<evidence type="ECO:0000256" key="19">
    <source>
        <dbReference type="ARBA" id="ARBA00022801"/>
    </source>
</evidence>
<evidence type="ECO:0000256" key="2">
    <source>
        <dbReference type="ARBA" id="ARBA00004120"/>
    </source>
</evidence>
<evidence type="ECO:0000256" key="9">
    <source>
        <dbReference type="ARBA" id="ARBA00007738"/>
    </source>
</evidence>
<dbReference type="FunFam" id="3.30.40.10:FF:000342">
    <property type="entry name" value="Histone deacetylase 6"/>
    <property type="match status" value="1"/>
</dbReference>
<dbReference type="PRINTS" id="PR01270">
    <property type="entry name" value="HDASUPER"/>
</dbReference>
<comment type="subcellular location">
    <subcellularLocation>
        <location evidence="7">Cell projection</location>
        <location evidence="7">Axon</location>
    </subcellularLocation>
    <subcellularLocation>
        <location evidence="4">Cell projection</location>
        <location evidence="4">Dendrite</location>
    </subcellularLocation>
    <subcellularLocation>
        <location evidence="2">Cytoplasm</location>
        <location evidence="2">Cytoskeleton</location>
        <location evidence="2">Cilium basal body</location>
    </subcellularLocation>
    <subcellularLocation>
        <location evidence="5">Cytoplasm</location>
        <location evidence="5">Cytoskeleton</location>
        <location evidence="5">Microtubule organizing center</location>
        <location evidence="5">Centrosome</location>
    </subcellularLocation>
    <subcellularLocation>
        <location evidence="3">Nucleus</location>
    </subcellularLocation>
    <subcellularLocation>
        <location evidence="6">Perikaryon</location>
    </subcellularLocation>
</comment>
<keyword evidence="28" id="KW-0966">Cell projection</keyword>
<proteinExistence type="inferred from homology"/>
<dbReference type="GO" id="GO:0051646">
    <property type="term" value="P:mitochondrion localization"/>
    <property type="evidence" value="ECO:0007669"/>
    <property type="project" value="UniProtKB-ARBA"/>
</dbReference>
<reference evidence="37 38" key="1">
    <citation type="submission" date="2017-12" db="EMBL/GenBank/DDBJ databases">
        <title>Hemimetabolous genomes reveal molecular basis of termite eusociality.</title>
        <authorList>
            <person name="Harrison M.C."/>
            <person name="Jongepier E."/>
            <person name="Robertson H.M."/>
            <person name="Arning N."/>
            <person name="Bitard-Feildel T."/>
            <person name="Chao H."/>
            <person name="Childers C.P."/>
            <person name="Dinh H."/>
            <person name="Doddapaneni H."/>
            <person name="Dugan S."/>
            <person name="Gowin J."/>
            <person name="Greiner C."/>
            <person name="Han Y."/>
            <person name="Hu H."/>
            <person name="Hughes D.S.T."/>
            <person name="Huylmans A.-K."/>
            <person name="Kemena C."/>
            <person name="Kremer L.P.M."/>
            <person name="Lee S.L."/>
            <person name="Lopez-Ezquerra A."/>
            <person name="Mallet L."/>
            <person name="Monroy-Kuhn J.M."/>
            <person name="Moser A."/>
            <person name="Murali S.C."/>
            <person name="Muzny D.M."/>
            <person name="Otani S."/>
            <person name="Piulachs M.-D."/>
            <person name="Poelchau M."/>
            <person name="Qu J."/>
            <person name="Schaub F."/>
            <person name="Wada-Katsumata A."/>
            <person name="Worley K.C."/>
            <person name="Xie Q."/>
            <person name="Ylla G."/>
            <person name="Poulsen M."/>
            <person name="Gibbs R.A."/>
            <person name="Schal C."/>
            <person name="Richards S."/>
            <person name="Belles X."/>
            <person name="Korb J."/>
            <person name="Bornberg-Bauer E."/>
        </authorList>
    </citation>
    <scope>NUCLEOTIDE SEQUENCE [LARGE SCALE GENOMIC DNA]</scope>
    <source>
        <tissue evidence="37">Whole body</tissue>
    </source>
</reference>
<gene>
    <name evidence="37" type="ORF">B7P43_G04459</name>
</gene>
<evidence type="ECO:0000256" key="25">
    <source>
        <dbReference type="ARBA" id="ARBA00023203"/>
    </source>
</evidence>
<dbReference type="InterPro" id="IPR023696">
    <property type="entry name" value="Ureohydrolase_dom_sf"/>
</dbReference>
<keyword evidence="24" id="KW-0804">Transcription</keyword>
<dbReference type="Gene3D" id="3.40.800.20">
    <property type="entry name" value="Histone deacetylase domain"/>
    <property type="match status" value="2"/>
</dbReference>
<evidence type="ECO:0000256" key="6">
    <source>
        <dbReference type="ARBA" id="ARBA00004484"/>
    </source>
</evidence>
<evidence type="ECO:0000256" key="3">
    <source>
        <dbReference type="ARBA" id="ARBA00004123"/>
    </source>
</evidence>
<keyword evidence="19" id="KW-0378">Hydrolase</keyword>
<feature type="domain" description="UBP-type" evidence="36">
    <location>
        <begin position="1130"/>
        <end position="1230"/>
    </location>
</feature>
<dbReference type="SMART" id="SM00290">
    <property type="entry name" value="ZnF_UBP"/>
    <property type="match status" value="1"/>
</dbReference>
<keyword evidence="14" id="KW-0808">Transferase</keyword>
<dbReference type="CDD" id="cd10002">
    <property type="entry name" value="HDAC10_HDAC6-dom1"/>
    <property type="match status" value="1"/>
</dbReference>
<evidence type="ECO:0000256" key="30">
    <source>
        <dbReference type="ARBA" id="ARBA00049136"/>
    </source>
</evidence>
<keyword evidence="13" id="KW-0597">Phosphoprotein</keyword>
<sequence>MDEKSVRYSKCGEITTKRSGKKSTFQTSTTENGPPLRRSPRLNEKAKPSQAVVAAKKNAKMRQVSKKVPDIVIKDIYQTAREAKDMVRKQTGIIYDRHMTEHKCIWDPNYPECPERFTRVLERCEALGLISRCLFLEAREATENEILMQHSVEQVKILKATSECRDEEFLEELSSRYDAIYFHPRTYKLSLLSAGSAIELTDAVCMGKVQNGMAVVRPPGHHAMKSEYCGYCFFNNVALAATHALTHCGVSRILIVDWDVHHGQATQQMFYCDPRVVYFSLHRFEHGSFWPNLRESDFHYVGEGAGLGYNFNVPLNNVGMTDADYLAVFHQVLLPMASEFQPELILVSAGYDAAIGCPEGEMEVTPACYAHLLNSLLCLAGGKVAVILEGGYCLQSLAEGAALTLRALLGDPCPLLPSQGRPCEGIRDAILNVIYTHQDFWQCYQFQDKYSPRTVGNLPNKKFPGQEEHHMPVVKFLGSGDKPERFATRNCYPVQSHEFVNAVTARLDHLIANTKLTFAPHRVCLVYDERMMKHKNTADPSHPEKPERISAIFSKHEEYGLLKRCHMLKARSVSQEELLLLHTQEHINLMQETACMKLQELAKKQDDFRSVYLHPGSYQAACLAAGSVLQVVDSVLNGESRSGVAIVRPPGHHAEEDEPCGFCMFNNVSLAAKYAIQVHGLKRILLLDWDVHHGNGSQHMFESDPRVLYLSIHRYDNGSFFPGSKDANYSVVGTGKGEGYNVNIPWNKSGMSDAEYLTAFYQVVLPISYQFSPELVLVSSGFDACIGDPLGGCKVSPEAYGHLTHLLTALAGGRVILSLEGGYNVTSISHAMPMCTKALLGDPLPSLAPHHVACPSAVTSIKNVIRTQARYWSAVCFQVALPQERVVHTEPLEDKLQVVLNVSGGHQGENDEGALITLHHKEETDRDIKVPPSAEQNFEVMSADLWHTLNESLSKFSLDEGQVDPICSDRNTSPMVPSSDSSPVSSSIDIESQMWPKSSSSNFKELSAVDVPFDETEESSVFTLPHTCSISFSDEGYRSEEQYDVTTFHEGTVVPLTVITEHDGMSAADSDGKSSSDRIGEGQQGQSGSTSEDTNETSSQIPHEQTLVNYLSENMQMLLAGEMFAVVPLRSCPHLVQVQPVPECGIDCNSSCAECGSVQENWVCLVCYTVHCGRYISEHMMLHGHGMSHPLTLSFSDLSVWCYACEAYIDNQILYAAKNALHRKKFGEDMPWSYGDADPTFPV</sequence>
<dbReference type="InParanoid" id="A0A2J7QC37"/>
<dbReference type="GO" id="GO:0030424">
    <property type="term" value="C:axon"/>
    <property type="evidence" value="ECO:0007669"/>
    <property type="project" value="UniProtKB-SubCell"/>
</dbReference>
<dbReference type="PANTHER" id="PTHR10625">
    <property type="entry name" value="HISTONE DEACETYLASE HDAC1-RELATED"/>
    <property type="match status" value="1"/>
</dbReference>
<evidence type="ECO:0000256" key="24">
    <source>
        <dbReference type="ARBA" id="ARBA00023163"/>
    </source>
</evidence>
<dbReference type="GO" id="GO:0032886">
    <property type="term" value="P:regulation of microtubule-based process"/>
    <property type="evidence" value="ECO:0007669"/>
    <property type="project" value="UniProtKB-ARBA"/>
</dbReference>
<keyword evidence="18" id="KW-0833">Ubl conjugation pathway</keyword>
<dbReference type="Pfam" id="PF02148">
    <property type="entry name" value="zf-UBP"/>
    <property type="match status" value="1"/>
</dbReference>
<feature type="region of interest" description="Disordered" evidence="35">
    <location>
        <begin position="1"/>
        <end position="48"/>
    </location>
</feature>
<dbReference type="GO" id="GO:0051129">
    <property type="term" value="P:negative regulation of cellular component organization"/>
    <property type="evidence" value="ECO:0007669"/>
    <property type="project" value="UniProtKB-ARBA"/>
</dbReference>
<evidence type="ECO:0000256" key="26">
    <source>
        <dbReference type="ARBA" id="ARBA00023212"/>
    </source>
</evidence>
<dbReference type="SUPFAM" id="SSF57850">
    <property type="entry name" value="RING/U-box"/>
    <property type="match status" value="1"/>
</dbReference>
<dbReference type="GO" id="GO:0000118">
    <property type="term" value="C:histone deacetylase complex"/>
    <property type="evidence" value="ECO:0007669"/>
    <property type="project" value="TreeGrafter"/>
</dbReference>
<dbReference type="GO" id="GO:0008270">
    <property type="term" value="F:zinc ion binding"/>
    <property type="evidence" value="ECO:0007669"/>
    <property type="project" value="UniProtKB-KW"/>
</dbReference>
<evidence type="ECO:0000256" key="8">
    <source>
        <dbReference type="ARBA" id="ARBA00004906"/>
    </source>
</evidence>
<dbReference type="GO" id="GO:0005813">
    <property type="term" value="C:centrosome"/>
    <property type="evidence" value="ECO:0007669"/>
    <property type="project" value="UniProtKB-SubCell"/>
</dbReference>
<accession>A0A2J7QC37</accession>
<dbReference type="OrthoDB" id="424012at2759"/>
<keyword evidence="10" id="KW-0488">Methylation</keyword>
<dbReference type="FunCoup" id="A0A2J7QC37">
    <property type="interactions" value="1132"/>
</dbReference>
<comment type="pathway">
    <text evidence="8">Protein modification; protein ubiquitination.</text>
</comment>
<evidence type="ECO:0000256" key="1">
    <source>
        <dbReference type="ARBA" id="ARBA00001947"/>
    </source>
</evidence>
<feature type="compositionally biased region" description="Polar residues" evidence="35">
    <location>
        <begin position="22"/>
        <end position="32"/>
    </location>
</feature>
<dbReference type="GO" id="GO:0006950">
    <property type="term" value="P:response to stress"/>
    <property type="evidence" value="ECO:0007669"/>
    <property type="project" value="UniProtKB-ARBA"/>
</dbReference>
<evidence type="ECO:0000256" key="15">
    <source>
        <dbReference type="ARBA" id="ARBA00022723"/>
    </source>
</evidence>
<evidence type="ECO:0000256" key="23">
    <source>
        <dbReference type="ARBA" id="ARBA00023015"/>
    </source>
</evidence>
<evidence type="ECO:0000256" key="10">
    <source>
        <dbReference type="ARBA" id="ARBA00022481"/>
    </source>
</evidence>
<evidence type="ECO:0000256" key="17">
    <source>
        <dbReference type="ARBA" id="ARBA00022771"/>
    </source>
</evidence>